<dbReference type="AlphaFoldDB" id="A0A7H0I785"/>
<dbReference type="Proteomes" id="UP000516052">
    <property type="component" value="Chromosome"/>
</dbReference>
<dbReference type="RefSeq" id="WP_187745690.1">
    <property type="nucleotide sequence ID" value="NZ_CP060828.1"/>
</dbReference>
<feature type="signal peptide" evidence="1">
    <location>
        <begin position="1"/>
        <end position="22"/>
    </location>
</feature>
<evidence type="ECO:0008006" key="4">
    <source>
        <dbReference type="Google" id="ProtNLM"/>
    </source>
</evidence>
<name>A0A7H0I785_9ACTN</name>
<dbReference type="KEGG" id="sroi:IAG44_03675"/>
<evidence type="ECO:0000313" key="3">
    <source>
        <dbReference type="Proteomes" id="UP000516052"/>
    </source>
</evidence>
<keyword evidence="1" id="KW-0732">Signal</keyword>
<keyword evidence="3" id="KW-1185">Reference proteome</keyword>
<dbReference type="EMBL" id="CP060828">
    <property type="protein sequence ID" value="QNP68651.1"/>
    <property type="molecule type" value="Genomic_DNA"/>
</dbReference>
<proteinExistence type="predicted"/>
<evidence type="ECO:0000313" key="2">
    <source>
        <dbReference type="EMBL" id="QNP68651.1"/>
    </source>
</evidence>
<accession>A0A7H0I785</accession>
<evidence type="ECO:0000256" key="1">
    <source>
        <dbReference type="SAM" id="SignalP"/>
    </source>
</evidence>
<reference evidence="2 3" key="1">
    <citation type="submission" date="2020-08" db="EMBL/GenBank/DDBJ databases">
        <title>A novel species.</title>
        <authorList>
            <person name="Gao J."/>
        </authorList>
    </citation>
    <scope>NUCLEOTIDE SEQUENCE [LARGE SCALE GENOMIC DNA]</scope>
    <source>
        <strain evidence="2 3">CRXT-G-22</strain>
    </source>
</reference>
<protein>
    <recommendedName>
        <fullName evidence="4">DUF3558 domain-containing protein</fullName>
    </recommendedName>
</protein>
<dbReference type="PROSITE" id="PS51257">
    <property type="entry name" value="PROKAR_LIPOPROTEIN"/>
    <property type="match status" value="1"/>
</dbReference>
<sequence length="227" mass="22761">MTVRRLLPAAALTLAACAPLSACDSPAPSTTTAATSPTPGSPGAMRTLLPSRLCAALTADAARELVPGARFTAQVGPDKGTAPDVCAYTSPDGSGSVSLTPATRPYAAELAAAYSLRADPAPAGMSGVRVDTVSGLGERAFRETAYQTQAHQNVTFTVWNAGARTWVLTYASTGEGPVAPGAVGDDEVVGVARTLAREADRCPILGVVVDCCPVSAGSPGPAVPALP</sequence>
<gene>
    <name evidence="2" type="ORF">IAG44_03675</name>
</gene>
<feature type="chain" id="PRO_5039122880" description="DUF3558 domain-containing protein" evidence="1">
    <location>
        <begin position="23"/>
        <end position="227"/>
    </location>
</feature>
<organism evidence="2 3">
    <name type="scientific">Streptomyces roseirectus</name>
    <dbReference type="NCBI Taxonomy" id="2768066"/>
    <lineage>
        <taxon>Bacteria</taxon>
        <taxon>Bacillati</taxon>
        <taxon>Actinomycetota</taxon>
        <taxon>Actinomycetes</taxon>
        <taxon>Kitasatosporales</taxon>
        <taxon>Streptomycetaceae</taxon>
        <taxon>Streptomyces</taxon>
    </lineage>
</organism>